<proteinExistence type="predicted"/>
<evidence type="ECO:0000313" key="2">
    <source>
        <dbReference type="Proteomes" id="UP000887159"/>
    </source>
</evidence>
<protein>
    <submittedName>
        <fullName evidence="1">Uncharacterized protein</fullName>
    </submittedName>
</protein>
<dbReference type="AlphaFoldDB" id="A0A8X6VIE6"/>
<reference evidence="1" key="1">
    <citation type="submission" date="2020-08" db="EMBL/GenBank/DDBJ databases">
        <title>Multicomponent nature underlies the extraordinary mechanical properties of spider dragline silk.</title>
        <authorList>
            <person name="Kono N."/>
            <person name="Nakamura H."/>
            <person name="Mori M."/>
            <person name="Yoshida Y."/>
            <person name="Ohtoshi R."/>
            <person name="Malay A.D."/>
            <person name="Moran D.A.P."/>
            <person name="Tomita M."/>
            <person name="Numata K."/>
            <person name="Arakawa K."/>
        </authorList>
    </citation>
    <scope>NUCLEOTIDE SEQUENCE</scope>
</reference>
<gene>
    <name evidence="1" type="ORF">TNCV_2145301</name>
</gene>
<organism evidence="1 2">
    <name type="scientific">Trichonephila clavipes</name>
    <name type="common">Golden silk orbweaver</name>
    <name type="synonym">Nephila clavipes</name>
    <dbReference type="NCBI Taxonomy" id="2585209"/>
    <lineage>
        <taxon>Eukaryota</taxon>
        <taxon>Metazoa</taxon>
        <taxon>Ecdysozoa</taxon>
        <taxon>Arthropoda</taxon>
        <taxon>Chelicerata</taxon>
        <taxon>Arachnida</taxon>
        <taxon>Araneae</taxon>
        <taxon>Araneomorphae</taxon>
        <taxon>Entelegynae</taxon>
        <taxon>Araneoidea</taxon>
        <taxon>Nephilidae</taxon>
        <taxon>Trichonephila</taxon>
    </lineage>
</organism>
<sequence length="69" mass="8050">MTVPYEKLDAGDNEEEGTRRQRFHTLWQPVDLNLALRDVDPTSMQPQQLWCLYGVLETLLLQASFIRCV</sequence>
<name>A0A8X6VIE6_TRICX</name>
<dbReference type="Proteomes" id="UP000887159">
    <property type="component" value="Unassembled WGS sequence"/>
</dbReference>
<accession>A0A8X6VIE6</accession>
<keyword evidence="2" id="KW-1185">Reference proteome</keyword>
<comment type="caution">
    <text evidence="1">The sequence shown here is derived from an EMBL/GenBank/DDBJ whole genome shotgun (WGS) entry which is preliminary data.</text>
</comment>
<dbReference type="EMBL" id="BMAU01021354">
    <property type="protein sequence ID" value="GFY19837.1"/>
    <property type="molecule type" value="Genomic_DNA"/>
</dbReference>
<evidence type="ECO:0000313" key="1">
    <source>
        <dbReference type="EMBL" id="GFY19837.1"/>
    </source>
</evidence>